<feature type="region of interest" description="Disordered" evidence="1">
    <location>
        <begin position="110"/>
        <end position="152"/>
    </location>
</feature>
<dbReference type="RefSeq" id="XP_033592683.1">
    <property type="nucleotide sequence ID" value="XM_033736535.1"/>
</dbReference>
<name>A0A6A6Q2A0_9PEZI</name>
<proteinExistence type="predicted"/>
<dbReference type="AlphaFoldDB" id="A0A6A6Q2A0"/>
<reference evidence="2" key="1">
    <citation type="journal article" date="2020" name="Stud. Mycol.">
        <title>101 Dothideomycetes genomes: a test case for predicting lifestyles and emergence of pathogens.</title>
        <authorList>
            <person name="Haridas S."/>
            <person name="Albert R."/>
            <person name="Binder M."/>
            <person name="Bloem J."/>
            <person name="Labutti K."/>
            <person name="Salamov A."/>
            <person name="Andreopoulos B."/>
            <person name="Baker S."/>
            <person name="Barry K."/>
            <person name="Bills G."/>
            <person name="Bluhm B."/>
            <person name="Cannon C."/>
            <person name="Castanera R."/>
            <person name="Culley D."/>
            <person name="Daum C."/>
            <person name="Ezra D."/>
            <person name="Gonzalez J."/>
            <person name="Henrissat B."/>
            <person name="Kuo A."/>
            <person name="Liang C."/>
            <person name="Lipzen A."/>
            <person name="Lutzoni F."/>
            <person name="Magnuson J."/>
            <person name="Mondo S."/>
            <person name="Nolan M."/>
            <person name="Ohm R."/>
            <person name="Pangilinan J."/>
            <person name="Park H.-J."/>
            <person name="Ramirez L."/>
            <person name="Alfaro M."/>
            <person name="Sun H."/>
            <person name="Tritt A."/>
            <person name="Yoshinaga Y."/>
            <person name="Zwiers L.-H."/>
            <person name="Turgeon B."/>
            <person name="Goodwin S."/>
            <person name="Spatafora J."/>
            <person name="Crous P."/>
            <person name="Grigoriev I."/>
        </authorList>
    </citation>
    <scope>NUCLEOTIDE SEQUENCE</scope>
    <source>
        <strain evidence="2">CBS 113389</strain>
    </source>
</reference>
<organism evidence="2 3">
    <name type="scientific">Neohortaea acidophila</name>
    <dbReference type="NCBI Taxonomy" id="245834"/>
    <lineage>
        <taxon>Eukaryota</taxon>
        <taxon>Fungi</taxon>
        <taxon>Dikarya</taxon>
        <taxon>Ascomycota</taxon>
        <taxon>Pezizomycotina</taxon>
        <taxon>Dothideomycetes</taxon>
        <taxon>Dothideomycetidae</taxon>
        <taxon>Mycosphaerellales</taxon>
        <taxon>Teratosphaeriaceae</taxon>
        <taxon>Neohortaea</taxon>
    </lineage>
</organism>
<keyword evidence="3" id="KW-1185">Reference proteome</keyword>
<evidence type="ECO:0000313" key="3">
    <source>
        <dbReference type="Proteomes" id="UP000799767"/>
    </source>
</evidence>
<dbReference type="GeneID" id="54477537"/>
<accession>A0A6A6Q2A0</accession>
<sequence>MAIIKCRLLLAEAKAALVASDPPPAKLTAEERNDEAHSCKWDAGCGEKNRLIDERNEKTDCLFLDVIRAIDRPHDSATISDVLEVLKASQAPVTGWSTYIPEQIKTWTKQSTPIRRATRTHAKTHSTTGQVRDNEGATSKGHQSLTSTPLPTVRQLYTSAEVEQTESAELAEGCKPALSSERATRRTTTWERLAGWDVTLTW</sequence>
<dbReference type="EMBL" id="MU001632">
    <property type="protein sequence ID" value="KAF2486114.1"/>
    <property type="molecule type" value="Genomic_DNA"/>
</dbReference>
<dbReference type="Proteomes" id="UP000799767">
    <property type="component" value="Unassembled WGS sequence"/>
</dbReference>
<evidence type="ECO:0000256" key="1">
    <source>
        <dbReference type="SAM" id="MobiDB-lite"/>
    </source>
</evidence>
<evidence type="ECO:0000313" key="2">
    <source>
        <dbReference type="EMBL" id="KAF2486114.1"/>
    </source>
</evidence>
<gene>
    <name evidence="2" type="ORF">BDY17DRAFT_320936</name>
</gene>
<feature type="compositionally biased region" description="Polar residues" evidence="1">
    <location>
        <begin position="125"/>
        <end position="152"/>
    </location>
</feature>
<protein>
    <submittedName>
        <fullName evidence="2">Uncharacterized protein</fullName>
    </submittedName>
</protein>
<feature type="region of interest" description="Disordered" evidence="1">
    <location>
        <begin position="164"/>
        <end position="185"/>
    </location>
</feature>